<dbReference type="InParanoid" id="A0A6P7FFW2"/>
<evidence type="ECO:0000313" key="2">
    <source>
        <dbReference type="RefSeq" id="XP_028132130.1"/>
    </source>
</evidence>
<evidence type="ECO:0000256" key="1">
    <source>
        <dbReference type="SAM" id="Coils"/>
    </source>
</evidence>
<dbReference type="RefSeq" id="XP_028132130.1">
    <property type="nucleotide sequence ID" value="XM_028276329.1"/>
</dbReference>
<reference evidence="2" key="1">
    <citation type="submission" date="2025-08" db="UniProtKB">
        <authorList>
            <consortium name="RefSeq"/>
        </authorList>
    </citation>
    <scope>IDENTIFICATION</scope>
    <source>
        <tissue evidence="2">Whole insect</tissue>
    </source>
</reference>
<protein>
    <submittedName>
        <fullName evidence="2">Uncharacterized protein PF11_0207-like</fullName>
    </submittedName>
</protein>
<accession>A0A6P7FFW2</accession>
<keyword evidence="1" id="KW-0175">Coiled coil</keyword>
<proteinExistence type="predicted"/>
<sequence length="303" mass="35320">MNMTNEEIMQFKEIIKELINETTAEIMKETKELINEVKEMNKIYREEIKQLKEENLKIKQEIKELRVKMIKIEEIEEKLEVADRKDRKNNIIISGLEIPNATEKEMEDNVKHFFENQLQIKISVPKIKEIKEKTYLIKVENFAQKLEIMKNKAKLTRGKYNQTSSEDFLTKDYNISFKTPKSDTCAKCDEFQININHSKEIGDNEQLKELETSKELHLRKAKAARDVLEKAVEESKENDVHVITFDLQQALPTPKLTTGPCFYKKNFGVIILVSIAATSQKMATFFFGTNPLLNEDPMKLLVA</sequence>
<organism evidence="2">
    <name type="scientific">Diabrotica virgifera virgifera</name>
    <name type="common">western corn rootworm</name>
    <dbReference type="NCBI Taxonomy" id="50390"/>
    <lineage>
        <taxon>Eukaryota</taxon>
        <taxon>Metazoa</taxon>
        <taxon>Ecdysozoa</taxon>
        <taxon>Arthropoda</taxon>
        <taxon>Hexapoda</taxon>
        <taxon>Insecta</taxon>
        <taxon>Pterygota</taxon>
        <taxon>Neoptera</taxon>
        <taxon>Endopterygota</taxon>
        <taxon>Coleoptera</taxon>
        <taxon>Polyphaga</taxon>
        <taxon>Cucujiformia</taxon>
        <taxon>Chrysomeloidea</taxon>
        <taxon>Chrysomelidae</taxon>
        <taxon>Galerucinae</taxon>
        <taxon>Diabroticina</taxon>
        <taxon>Diabroticites</taxon>
        <taxon>Diabrotica</taxon>
    </lineage>
</organism>
<gene>
    <name evidence="2" type="primary">LOC114327658</name>
</gene>
<name>A0A6P7FFW2_DIAVI</name>
<feature type="coiled-coil region" evidence="1">
    <location>
        <begin position="1"/>
        <end position="85"/>
    </location>
</feature>
<dbReference type="AlphaFoldDB" id="A0A6P7FFW2"/>